<evidence type="ECO:0000256" key="1">
    <source>
        <dbReference type="ARBA" id="ARBA00001970"/>
    </source>
</evidence>
<dbReference type="AlphaFoldDB" id="A0A838XIF9"/>
<evidence type="ECO:0000259" key="14">
    <source>
        <dbReference type="Pfam" id="PF01292"/>
    </source>
</evidence>
<reference evidence="15 16" key="2">
    <citation type="submission" date="2020-08" db="EMBL/GenBank/DDBJ databases">
        <title>Stappia taiwanensis sp. nov., isolated from a coastal thermal spring.</title>
        <authorList>
            <person name="Kampfer P."/>
        </authorList>
    </citation>
    <scope>NUCLEOTIDE SEQUENCE [LARGE SCALE GENOMIC DNA]</scope>
    <source>
        <strain evidence="15 16">DSM 23284</strain>
    </source>
</reference>
<comment type="caution">
    <text evidence="15">The sequence shown here is derived from an EMBL/GenBank/DDBJ whole genome shotgun (WGS) entry which is preliminary data.</text>
</comment>
<dbReference type="SUPFAM" id="SSF81342">
    <property type="entry name" value="Transmembrane di-heme cytochromes"/>
    <property type="match status" value="1"/>
</dbReference>
<evidence type="ECO:0000256" key="3">
    <source>
        <dbReference type="ARBA" id="ARBA00022448"/>
    </source>
</evidence>
<keyword evidence="3" id="KW-0813">Transport</keyword>
<keyword evidence="16" id="KW-1185">Reference proteome</keyword>
<evidence type="ECO:0000256" key="2">
    <source>
        <dbReference type="ARBA" id="ARBA00004651"/>
    </source>
</evidence>
<evidence type="ECO:0000256" key="7">
    <source>
        <dbReference type="ARBA" id="ARBA00022723"/>
    </source>
</evidence>
<dbReference type="PANTHER" id="PTHR30529">
    <property type="entry name" value="CYTOCHROME B561"/>
    <property type="match status" value="1"/>
</dbReference>
<dbReference type="InterPro" id="IPR016174">
    <property type="entry name" value="Di-haem_cyt_TM"/>
</dbReference>
<evidence type="ECO:0000256" key="9">
    <source>
        <dbReference type="ARBA" id="ARBA00022989"/>
    </source>
</evidence>
<evidence type="ECO:0000313" key="16">
    <source>
        <dbReference type="Proteomes" id="UP000559404"/>
    </source>
</evidence>
<feature type="transmembrane region" description="Helical" evidence="13">
    <location>
        <begin position="97"/>
        <end position="122"/>
    </location>
</feature>
<dbReference type="RefSeq" id="WP_181759348.1">
    <property type="nucleotide sequence ID" value="NZ_BMCR01000002.1"/>
</dbReference>
<keyword evidence="10" id="KW-0408">Iron</keyword>
<keyword evidence="8" id="KW-0249">Electron transport</keyword>
<evidence type="ECO:0000256" key="10">
    <source>
        <dbReference type="ARBA" id="ARBA00023004"/>
    </source>
</evidence>
<evidence type="ECO:0000256" key="6">
    <source>
        <dbReference type="ARBA" id="ARBA00022692"/>
    </source>
</evidence>
<sequence>MARPSSPTAYSRTQILLHWTIAALVIYQLVFGHDIKDLGRALRDGQTPDFFQALPGNLHIWFGFAILGLTLWRLALRMTRGAPPAPEGTRASLFVMKAVYLLFYGLLIAAPVSGAIAWYLGIHDIGEIHEKVKPVFIVLIGLHVAATVWHSLIRKDDTLRRMLSARPS</sequence>
<accession>A0A838XIF9</accession>
<organism evidence="15 16">
    <name type="scientific">Stappia taiwanensis</name>
    <dbReference type="NCBI Taxonomy" id="992267"/>
    <lineage>
        <taxon>Bacteria</taxon>
        <taxon>Pseudomonadati</taxon>
        <taxon>Pseudomonadota</taxon>
        <taxon>Alphaproteobacteria</taxon>
        <taxon>Hyphomicrobiales</taxon>
        <taxon>Stappiaceae</taxon>
        <taxon>Stappia</taxon>
    </lineage>
</organism>
<keyword evidence="4" id="KW-1003">Cell membrane</keyword>
<dbReference type="EMBL" id="JACEON010000004">
    <property type="protein sequence ID" value="MBA4611149.1"/>
    <property type="molecule type" value="Genomic_DNA"/>
</dbReference>
<feature type="transmembrane region" description="Helical" evidence="13">
    <location>
        <begin position="134"/>
        <end position="153"/>
    </location>
</feature>
<feature type="domain" description="Cytochrome b561 bacterial/Ni-hydrogenase" evidence="14">
    <location>
        <begin position="10"/>
        <end position="164"/>
    </location>
</feature>
<dbReference type="InterPro" id="IPR011577">
    <property type="entry name" value="Cyt_b561_bac/Ni-Hgenase"/>
</dbReference>
<protein>
    <submittedName>
        <fullName evidence="15">Cytochrome b</fullName>
    </submittedName>
</protein>
<dbReference type="PANTHER" id="PTHR30529:SF7">
    <property type="entry name" value="CYTOCHROME B561 BACTERIAL_NI-HYDROGENASE DOMAIN-CONTAINING PROTEIN"/>
    <property type="match status" value="1"/>
</dbReference>
<evidence type="ECO:0000256" key="4">
    <source>
        <dbReference type="ARBA" id="ARBA00022475"/>
    </source>
</evidence>
<feature type="transmembrane region" description="Helical" evidence="13">
    <location>
        <begin position="56"/>
        <end position="76"/>
    </location>
</feature>
<evidence type="ECO:0000256" key="11">
    <source>
        <dbReference type="ARBA" id="ARBA00023136"/>
    </source>
</evidence>
<evidence type="ECO:0000313" key="15">
    <source>
        <dbReference type="EMBL" id="MBA4611149.1"/>
    </source>
</evidence>
<dbReference type="Pfam" id="PF01292">
    <property type="entry name" value="Ni_hydr_CYTB"/>
    <property type="match status" value="1"/>
</dbReference>
<dbReference type="GO" id="GO:0046872">
    <property type="term" value="F:metal ion binding"/>
    <property type="evidence" value="ECO:0007669"/>
    <property type="project" value="UniProtKB-KW"/>
</dbReference>
<gene>
    <name evidence="15" type="ORF">H1W37_05785</name>
</gene>
<comment type="cofactor">
    <cofactor evidence="1">
        <name>heme b</name>
        <dbReference type="ChEBI" id="CHEBI:60344"/>
    </cofactor>
</comment>
<reference evidence="15 16" key="1">
    <citation type="submission" date="2020-07" db="EMBL/GenBank/DDBJ databases">
        <authorList>
            <person name="Li M."/>
        </authorList>
    </citation>
    <scope>NUCLEOTIDE SEQUENCE [LARGE SCALE GENOMIC DNA]</scope>
    <source>
        <strain evidence="15 16">DSM 23284</strain>
    </source>
</reference>
<dbReference type="Proteomes" id="UP000559404">
    <property type="component" value="Unassembled WGS sequence"/>
</dbReference>
<keyword evidence="9 13" id="KW-1133">Transmembrane helix</keyword>
<dbReference type="Gene3D" id="1.20.950.20">
    <property type="entry name" value="Transmembrane di-heme cytochromes, Chain C"/>
    <property type="match status" value="1"/>
</dbReference>
<name>A0A838XIF9_9HYPH</name>
<evidence type="ECO:0000256" key="8">
    <source>
        <dbReference type="ARBA" id="ARBA00022982"/>
    </source>
</evidence>
<keyword evidence="6 13" id="KW-0812">Transmembrane</keyword>
<keyword evidence="11 13" id="KW-0472">Membrane</keyword>
<evidence type="ECO:0000256" key="13">
    <source>
        <dbReference type="SAM" id="Phobius"/>
    </source>
</evidence>
<comment type="similarity">
    <text evidence="12">Belongs to the cytochrome b561 family.</text>
</comment>
<evidence type="ECO:0000256" key="5">
    <source>
        <dbReference type="ARBA" id="ARBA00022617"/>
    </source>
</evidence>
<dbReference type="GO" id="GO:0020037">
    <property type="term" value="F:heme binding"/>
    <property type="evidence" value="ECO:0007669"/>
    <property type="project" value="TreeGrafter"/>
</dbReference>
<dbReference type="GO" id="GO:0022904">
    <property type="term" value="P:respiratory electron transport chain"/>
    <property type="evidence" value="ECO:0007669"/>
    <property type="project" value="InterPro"/>
</dbReference>
<dbReference type="InterPro" id="IPR052168">
    <property type="entry name" value="Cytochrome_b561_oxidase"/>
</dbReference>
<dbReference type="GO" id="GO:0009055">
    <property type="term" value="F:electron transfer activity"/>
    <property type="evidence" value="ECO:0007669"/>
    <property type="project" value="InterPro"/>
</dbReference>
<dbReference type="GO" id="GO:0005886">
    <property type="term" value="C:plasma membrane"/>
    <property type="evidence" value="ECO:0007669"/>
    <property type="project" value="UniProtKB-SubCell"/>
</dbReference>
<keyword evidence="5" id="KW-0349">Heme</keyword>
<evidence type="ECO:0000256" key="12">
    <source>
        <dbReference type="ARBA" id="ARBA00037975"/>
    </source>
</evidence>
<keyword evidence="7" id="KW-0479">Metal-binding</keyword>
<comment type="subcellular location">
    <subcellularLocation>
        <location evidence="2">Cell membrane</location>
        <topology evidence="2">Multi-pass membrane protein</topology>
    </subcellularLocation>
</comment>
<proteinExistence type="inferred from homology"/>